<keyword evidence="10" id="KW-0902">Two-component regulatory system</keyword>
<dbReference type="PANTHER" id="PTHR43395">
    <property type="entry name" value="SENSOR HISTIDINE KINASE CHEA"/>
    <property type="match status" value="1"/>
</dbReference>
<feature type="domain" description="HPt" evidence="17">
    <location>
        <begin position="281"/>
        <end position="385"/>
    </location>
</feature>
<dbReference type="Pfam" id="PF01584">
    <property type="entry name" value="CheW"/>
    <property type="match status" value="1"/>
</dbReference>
<feature type="compositionally biased region" description="Acidic residues" evidence="14">
    <location>
        <begin position="233"/>
        <end position="265"/>
    </location>
</feature>
<keyword evidence="9" id="KW-0067">ATP-binding</keyword>
<feature type="region of interest" description="Disordered" evidence="14">
    <location>
        <begin position="442"/>
        <end position="461"/>
    </location>
</feature>
<dbReference type="Gene3D" id="2.30.30.40">
    <property type="entry name" value="SH3 Domains"/>
    <property type="match status" value="1"/>
</dbReference>
<evidence type="ECO:0000256" key="1">
    <source>
        <dbReference type="ARBA" id="ARBA00000085"/>
    </source>
</evidence>
<dbReference type="SMART" id="SM00260">
    <property type="entry name" value="CheW"/>
    <property type="match status" value="1"/>
</dbReference>
<evidence type="ECO:0000256" key="8">
    <source>
        <dbReference type="ARBA" id="ARBA00022777"/>
    </source>
</evidence>
<evidence type="ECO:0000259" key="15">
    <source>
        <dbReference type="PROSITE" id="PS50109"/>
    </source>
</evidence>
<comment type="function">
    <text evidence="11">Involved in the transmission of sensory signals from the chemoreceptors to the flagellar motors. CheA is autophosphorylated; it can transfer its phosphate group to either CheB or CheY.</text>
</comment>
<name>A0A9X2L452_9BACT</name>
<keyword evidence="19" id="KW-1185">Reference proteome</keyword>
<dbReference type="CDD" id="cd00731">
    <property type="entry name" value="CheA_reg"/>
    <property type="match status" value="1"/>
</dbReference>
<dbReference type="SMART" id="SM01231">
    <property type="entry name" value="H-kinase_dim"/>
    <property type="match status" value="1"/>
</dbReference>
<dbReference type="AlphaFoldDB" id="A0A9X2L452"/>
<dbReference type="EMBL" id="JANDBC010000002">
    <property type="protein sequence ID" value="MCP9291922.1"/>
    <property type="molecule type" value="Genomic_DNA"/>
</dbReference>
<evidence type="ECO:0000256" key="3">
    <source>
        <dbReference type="ARBA" id="ARBA00021495"/>
    </source>
</evidence>
<keyword evidence="6" id="KW-0808">Transferase</keyword>
<feature type="coiled-coil region" evidence="13">
    <location>
        <begin position="90"/>
        <end position="117"/>
    </location>
</feature>
<dbReference type="InterPro" id="IPR037006">
    <property type="entry name" value="CheA-like_homodim_sf"/>
</dbReference>
<dbReference type="PROSITE" id="PS50109">
    <property type="entry name" value="HIS_KIN"/>
    <property type="match status" value="1"/>
</dbReference>
<dbReference type="SUPFAM" id="SSF47384">
    <property type="entry name" value="Homodimeric domain of signal transducing histidine kinase"/>
    <property type="match status" value="1"/>
</dbReference>
<evidence type="ECO:0000256" key="13">
    <source>
        <dbReference type="SAM" id="Coils"/>
    </source>
</evidence>
<dbReference type="PANTHER" id="PTHR43395:SF10">
    <property type="entry name" value="CHEMOTAXIS PROTEIN CHEA"/>
    <property type="match status" value="1"/>
</dbReference>
<dbReference type="InterPro" id="IPR036097">
    <property type="entry name" value="HisK_dim/P_sf"/>
</dbReference>
<evidence type="ECO:0000256" key="14">
    <source>
        <dbReference type="SAM" id="MobiDB-lite"/>
    </source>
</evidence>
<dbReference type="InterPro" id="IPR008207">
    <property type="entry name" value="Sig_transdc_His_kin_Hpt_dom"/>
</dbReference>
<evidence type="ECO:0000256" key="4">
    <source>
        <dbReference type="ARBA" id="ARBA00022500"/>
    </source>
</evidence>
<dbReference type="Gene3D" id="1.20.120.160">
    <property type="entry name" value="HPT domain"/>
    <property type="match status" value="1"/>
</dbReference>
<dbReference type="Pfam" id="PF02518">
    <property type="entry name" value="HATPase_c"/>
    <property type="match status" value="1"/>
</dbReference>
<evidence type="ECO:0000256" key="9">
    <source>
        <dbReference type="ARBA" id="ARBA00022840"/>
    </source>
</evidence>
<dbReference type="Gene3D" id="1.10.287.560">
    <property type="entry name" value="Histidine kinase CheA-like, homodimeric domain"/>
    <property type="match status" value="1"/>
</dbReference>
<feature type="modified residue" description="Phosphohistidine" evidence="12">
    <location>
        <position position="328"/>
    </location>
</feature>
<dbReference type="PROSITE" id="PS50894">
    <property type="entry name" value="HPT"/>
    <property type="match status" value="1"/>
</dbReference>
<dbReference type="InterPro" id="IPR003594">
    <property type="entry name" value="HATPase_dom"/>
</dbReference>
<dbReference type="SMART" id="SM00073">
    <property type="entry name" value="HPT"/>
    <property type="match status" value="1"/>
</dbReference>
<dbReference type="EC" id="2.7.13.3" evidence="2"/>
<protein>
    <recommendedName>
        <fullName evidence="3">Chemotaxis protein CheA</fullName>
        <ecNumber evidence="2">2.7.13.3</ecNumber>
    </recommendedName>
</protein>
<feature type="region of interest" description="Disordered" evidence="14">
    <location>
        <begin position="227"/>
        <end position="276"/>
    </location>
</feature>
<dbReference type="InterPro" id="IPR004105">
    <property type="entry name" value="CheA-like_dim"/>
</dbReference>
<dbReference type="RefSeq" id="WP_255134796.1">
    <property type="nucleotide sequence ID" value="NZ_JANDBC010000002.1"/>
</dbReference>
<evidence type="ECO:0000256" key="11">
    <source>
        <dbReference type="ARBA" id="ARBA00035100"/>
    </source>
</evidence>
<dbReference type="SUPFAM" id="SSF50341">
    <property type="entry name" value="CheW-like"/>
    <property type="match status" value="1"/>
</dbReference>
<dbReference type="Proteomes" id="UP001139125">
    <property type="component" value="Unassembled WGS sequence"/>
</dbReference>
<dbReference type="InterPro" id="IPR004358">
    <property type="entry name" value="Sig_transdc_His_kin-like_C"/>
</dbReference>
<feature type="compositionally biased region" description="Basic and acidic residues" evidence="14">
    <location>
        <begin position="449"/>
        <end position="461"/>
    </location>
</feature>
<evidence type="ECO:0000256" key="10">
    <source>
        <dbReference type="ARBA" id="ARBA00023012"/>
    </source>
</evidence>
<dbReference type="SUPFAM" id="SSF55874">
    <property type="entry name" value="ATPase domain of HSP90 chaperone/DNA topoisomerase II/histidine kinase"/>
    <property type="match status" value="1"/>
</dbReference>
<evidence type="ECO:0000259" key="17">
    <source>
        <dbReference type="PROSITE" id="PS50894"/>
    </source>
</evidence>
<gene>
    <name evidence="18" type="ORF">NM125_10080</name>
</gene>
<dbReference type="GO" id="GO:0006935">
    <property type="term" value="P:chemotaxis"/>
    <property type="evidence" value="ECO:0007669"/>
    <property type="project" value="UniProtKB-KW"/>
</dbReference>
<comment type="caution">
    <text evidence="18">The sequence shown here is derived from an EMBL/GenBank/DDBJ whole genome shotgun (WGS) entry which is preliminary data.</text>
</comment>
<keyword evidence="13" id="KW-0175">Coiled coil</keyword>
<dbReference type="SMART" id="SM00387">
    <property type="entry name" value="HATPase_c"/>
    <property type="match status" value="1"/>
</dbReference>
<proteinExistence type="predicted"/>
<dbReference type="InterPro" id="IPR036890">
    <property type="entry name" value="HATPase_C_sf"/>
</dbReference>
<keyword evidence="4" id="KW-0145">Chemotaxis</keyword>
<dbReference type="GO" id="GO:0000155">
    <property type="term" value="F:phosphorelay sensor kinase activity"/>
    <property type="evidence" value="ECO:0007669"/>
    <property type="project" value="InterPro"/>
</dbReference>
<evidence type="ECO:0000256" key="12">
    <source>
        <dbReference type="PROSITE-ProRule" id="PRU00110"/>
    </source>
</evidence>
<dbReference type="CDD" id="cd16916">
    <property type="entry name" value="HATPase_CheA-like"/>
    <property type="match status" value="1"/>
</dbReference>
<evidence type="ECO:0000256" key="7">
    <source>
        <dbReference type="ARBA" id="ARBA00022741"/>
    </source>
</evidence>
<accession>A0A9X2L452</accession>
<feature type="domain" description="Histidine kinase" evidence="15">
    <location>
        <begin position="499"/>
        <end position="706"/>
    </location>
</feature>
<evidence type="ECO:0000259" key="16">
    <source>
        <dbReference type="PROSITE" id="PS50851"/>
    </source>
</evidence>
<dbReference type="InterPro" id="IPR005467">
    <property type="entry name" value="His_kinase_dom"/>
</dbReference>
<evidence type="ECO:0000256" key="6">
    <source>
        <dbReference type="ARBA" id="ARBA00022679"/>
    </source>
</evidence>
<dbReference type="CDD" id="cd00088">
    <property type="entry name" value="HPT"/>
    <property type="match status" value="1"/>
</dbReference>
<comment type="catalytic activity">
    <reaction evidence="1">
        <text>ATP + protein L-histidine = ADP + protein N-phospho-L-histidine.</text>
        <dbReference type="EC" id="2.7.13.3"/>
    </reaction>
</comment>
<organism evidence="18 19">
    <name type="scientific">Gracilimonas sediminicola</name>
    <dbReference type="NCBI Taxonomy" id="2952158"/>
    <lineage>
        <taxon>Bacteria</taxon>
        <taxon>Pseudomonadati</taxon>
        <taxon>Balneolota</taxon>
        <taxon>Balneolia</taxon>
        <taxon>Balneolales</taxon>
        <taxon>Balneolaceae</taxon>
        <taxon>Gracilimonas</taxon>
    </lineage>
</organism>
<dbReference type="Pfam" id="PF01627">
    <property type="entry name" value="Hpt"/>
    <property type="match status" value="1"/>
</dbReference>
<dbReference type="InterPro" id="IPR051315">
    <property type="entry name" value="Bact_Chemotaxis_CheA"/>
</dbReference>
<feature type="domain" description="CheW-like" evidence="16">
    <location>
        <begin position="708"/>
        <end position="841"/>
    </location>
</feature>
<evidence type="ECO:0000256" key="2">
    <source>
        <dbReference type="ARBA" id="ARBA00012438"/>
    </source>
</evidence>
<dbReference type="SUPFAM" id="SSF47226">
    <property type="entry name" value="Histidine-containing phosphotransfer domain, HPT domain"/>
    <property type="match status" value="1"/>
</dbReference>
<dbReference type="Gene3D" id="3.30.565.10">
    <property type="entry name" value="Histidine kinase-like ATPase, C-terminal domain"/>
    <property type="match status" value="1"/>
</dbReference>
<reference evidence="18" key="1">
    <citation type="submission" date="2022-06" db="EMBL/GenBank/DDBJ databases">
        <title>Gracilimonas sp. CAU 1638 isolated from sea sediment.</title>
        <authorList>
            <person name="Kim W."/>
        </authorList>
    </citation>
    <scope>NUCLEOTIDE SEQUENCE</scope>
    <source>
        <strain evidence="18">CAU 1638</strain>
    </source>
</reference>
<dbReference type="GO" id="GO:0005524">
    <property type="term" value="F:ATP binding"/>
    <property type="evidence" value="ECO:0007669"/>
    <property type="project" value="UniProtKB-KW"/>
</dbReference>
<keyword evidence="7" id="KW-0547">Nucleotide-binding</keyword>
<evidence type="ECO:0000256" key="5">
    <source>
        <dbReference type="ARBA" id="ARBA00022553"/>
    </source>
</evidence>
<sequence length="841" mass="93286">MSNKDQLIKDLESIIRLLADVWPTDRENVAVAGAKFEEVTNNVENNFGQFQKLIDLSWKGIKHLYEKDDYFIMVKTATMQAINTIREYVIEEGDIKVEDFEKAYDELEKALKGGSESADTVIDLDEEKVEEIKKNGESKQSTEEEKSVKEYTLNDLAGFLITLEEESVTGEDLQKLDELVSYIVKHEEEAIASPLKEAMAEVEASGGAKGWLGIVSDKTEQAIEIEAQREWDNPENTDELVDTESPEEEEQTTAEEPADEAVIQEESEKKESVSSEVFHIPEDIEMALVGEFITECSELIEMAESALLELEESPDDEELINTVFRAFHTIKGTSAFMGLDPISEFTHFVETLLSMVREGDLPFDRACADINFESIDILNKMLKVVEVAEGGDPLHKPGQYDNMISVLHSISEEGKEPAQALEEIRGKQAAAPVANPVVEAVTDSGDSDATDKINSKSESESSVRVSVSRLDRLIDMVGELVIAHSVVAQDKAIPKDSELQKKVNHATKILRELQDTSLTLRMVPLKATFHKMNRLVRDLSRKAGKQVKFSTFGEDTEIDRNMVDVINEPLIHMLRNSLDHGIEEPEERLKSGKGANAELSLSASQEGGKVVIEIKDDGRGINKDVILNKAIEKGLVDPEKKLTEKEIYNLIFLPGFSSAEKVTDLSGRGVGMDVVRRSIEQLQGKVDVSSELGKGTTITIELPFTLAITDGMLVRVGTQRFIVPTINIDMTFRAKESDMFTMMGNSEQVNFRGQSVPVIRLHEQFEINGAKESLLEGTLLIIKNNNRRYALLVDEVIGQQQLVGKSIHMLTKMSHISGGAILGDGRVGLILDTAALMESAA</sequence>
<dbReference type="FunFam" id="3.30.565.10:FF:000016">
    <property type="entry name" value="Chemotaxis protein CheA, putative"/>
    <property type="match status" value="1"/>
</dbReference>
<dbReference type="InterPro" id="IPR002545">
    <property type="entry name" value="CheW-lke_dom"/>
</dbReference>
<dbReference type="PRINTS" id="PR00344">
    <property type="entry name" value="BCTRLSENSOR"/>
</dbReference>
<dbReference type="InterPro" id="IPR036061">
    <property type="entry name" value="CheW-like_dom_sf"/>
</dbReference>
<keyword evidence="8" id="KW-0418">Kinase</keyword>
<evidence type="ECO:0000313" key="18">
    <source>
        <dbReference type="EMBL" id="MCP9291922.1"/>
    </source>
</evidence>
<dbReference type="InterPro" id="IPR036641">
    <property type="entry name" value="HPT_dom_sf"/>
</dbReference>
<dbReference type="Pfam" id="PF02895">
    <property type="entry name" value="H-kinase_dim"/>
    <property type="match status" value="1"/>
</dbReference>
<dbReference type="GO" id="GO:0005737">
    <property type="term" value="C:cytoplasm"/>
    <property type="evidence" value="ECO:0007669"/>
    <property type="project" value="InterPro"/>
</dbReference>
<evidence type="ECO:0000313" key="19">
    <source>
        <dbReference type="Proteomes" id="UP001139125"/>
    </source>
</evidence>
<keyword evidence="5 12" id="KW-0597">Phosphoprotein</keyword>
<dbReference type="PROSITE" id="PS50851">
    <property type="entry name" value="CHEW"/>
    <property type="match status" value="1"/>
</dbReference>